<keyword evidence="3" id="KW-1185">Reference proteome</keyword>
<feature type="region of interest" description="Disordered" evidence="1">
    <location>
        <begin position="218"/>
        <end position="261"/>
    </location>
</feature>
<organism evidence="2 3">
    <name type="scientific">Oleoguttula mirabilis</name>
    <dbReference type="NCBI Taxonomy" id="1507867"/>
    <lineage>
        <taxon>Eukaryota</taxon>
        <taxon>Fungi</taxon>
        <taxon>Dikarya</taxon>
        <taxon>Ascomycota</taxon>
        <taxon>Pezizomycotina</taxon>
        <taxon>Dothideomycetes</taxon>
        <taxon>Dothideomycetidae</taxon>
        <taxon>Mycosphaerellales</taxon>
        <taxon>Teratosphaeriaceae</taxon>
        <taxon>Oleoguttula</taxon>
    </lineage>
</organism>
<accession>A0AAV9J490</accession>
<reference evidence="2 3" key="1">
    <citation type="submission" date="2021-11" db="EMBL/GenBank/DDBJ databases">
        <title>Black yeast isolated from Biological Soil Crust.</title>
        <authorList>
            <person name="Kurbessoian T."/>
        </authorList>
    </citation>
    <scope>NUCLEOTIDE SEQUENCE [LARGE SCALE GENOMIC DNA]</scope>
    <source>
        <strain evidence="2 3">CCFEE 5522</strain>
    </source>
</reference>
<feature type="region of interest" description="Disordered" evidence="1">
    <location>
        <begin position="1"/>
        <end position="41"/>
    </location>
</feature>
<feature type="region of interest" description="Disordered" evidence="1">
    <location>
        <begin position="95"/>
        <end position="124"/>
    </location>
</feature>
<proteinExistence type="predicted"/>
<comment type="caution">
    <text evidence="2">The sequence shown here is derived from an EMBL/GenBank/DDBJ whole genome shotgun (WGS) entry which is preliminary data.</text>
</comment>
<dbReference type="AlphaFoldDB" id="A0AAV9J490"/>
<evidence type="ECO:0000256" key="1">
    <source>
        <dbReference type="SAM" id="MobiDB-lite"/>
    </source>
</evidence>
<name>A0AAV9J490_9PEZI</name>
<dbReference type="EMBL" id="JAVFHQ010000094">
    <property type="protein sequence ID" value="KAK4539461.1"/>
    <property type="molecule type" value="Genomic_DNA"/>
</dbReference>
<feature type="compositionally biased region" description="Basic and acidic residues" evidence="1">
    <location>
        <begin position="113"/>
        <end position="124"/>
    </location>
</feature>
<evidence type="ECO:0000313" key="2">
    <source>
        <dbReference type="EMBL" id="KAK4539461.1"/>
    </source>
</evidence>
<feature type="compositionally biased region" description="Acidic residues" evidence="1">
    <location>
        <begin position="241"/>
        <end position="254"/>
    </location>
</feature>
<protein>
    <submittedName>
        <fullName evidence="2">Uncharacterized protein</fullName>
    </submittedName>
</protein>
<gene>
    <name evidence="2" type="ORF">LTR36_010938</name>
</gene>
<sequence>MDSDEIRVASSSTPPPPARSPFPNAKQEIHKPPVAPPPASTIRKKFKIPKGQAFSTPASFLDPDRDLRDDLKDLGFSAKRVKELVAKPEPVVDGHAQIPQYVGKVTEEEEREKEEAASRSERLQRGGKGRYEHLYLAEGTNWVLFDPLRGYPRHASEPSETLQKFETFKPGNAKILEYNTVSQSVRVRSAPKVLLGEGRDVQYLATGPRLVEVAKLKGERGGGGRAGKAKRKEVVVVADSSEGEGSELDGDEEFDGGRNVA</sequence>
<dbReference type="Proteomes" id="UP001324427">
    <property type="component" value="Unassembled WGS sequence"/>
</dbReference>
<evidence type="ECO:0000313" key="3">
    <source>
        <dbReference type="Proteomes" id="UP001324427"/>
    </source>
</evidence>